<dbReference type="SUPFAM" id="SSF53686">
    <property type="entry name" value="Tryptophan synthase beta subunit-like PLP-dependent enzymes"/>
    <property type="match status" value="1"/>
</dbReference>
<evidence type="ECO:0000313" key="6">
    <source>
        <dbReference type="EMBL" id="AJP73382.1"/>
    </source>
</evidence>
<evidence type="ECO:0000313" key="7">
    <source>
        <dbReference type="Proteomes" id="UP000032300"/>
    </source>
</evidence>
<accession>A0A7U4JAR6</accession>
<dbReference type="FunFam" id="3.40.50.1100:FF:000005">
    <property type="entry name" value="Threonine dehydratase catabolic"/>
    <property type="match status" value="1"/>
</dbReference>
<dbReference type="GO" id="GO:0003941">
    <property type="term" value="F:L-serine ammonia-lyase activity"/>
    <property type="evidence" value="ECO:0007669"/>
    <property type="project" value="TreeGrafter"/>
</dbReference>
<gene>
    <name evidence="6" type="ORF">TS85_18650</name>
</gene>
<dbReference type="GO" id="GO:0004794">
    <property type="term" value="F:threonine deaminase activity"/>
    <property type="evidence" value="ECO:0007669"/>
    <property type="project" value="TreeGrafter"/>
</dbReference>
<comment type="cofactor">
    <cofactor evidence="1">
        <name>pyridoxal 5'-phosphate</name>
        <dbReference type="ChEBI" id="CHEBI:597326"/>
    </cofactor>
</comment>
<protein>
    <submittedName>
        <fullName evidence="6">Threonine dehydratase</fullName>
    </submittedName>
</protein>
<dbReference type="GO" id="GO:0006567">
    <property type="term" value="P:L-threonine catabolic process"/>
    <property type="evidence" value="ECO:0007669"/>
    <property type="project" value="TreeGrafter"/>
</dbReference>
<evidence type="ECO:0000256" key="1">
    <source>
        <dbReference type="ARBA" id="ARBA00001933"/>
    </source>
</evidence>
<dbReference type="InterPro" id="IPR001926">
    <property type="entry name" value="TrpB-like_PALP"/>
</dbReference>
<dbReference type="RefSeq" id="WP_044334236.1">
    <property type="nucleotide sequence ID" value="NZ_CP010836.1"/>
</dbReference>
<organism evidence="6 7">
    <name type="scientific">Sphingomonas hengshuiensis</name>
    <dbReference type="NCBI Taxonomy" id="1609977"/>
    <lineage>
        <taxon>Bacteria</taxon>
        <taxon>Pseudomonadati</taxon>
        <taxon>Pseudomonadota</taxon>
        <taxon>Alphaproteobacteria</taxon>
        <taxon>Sphingomonadales</taxon>
        <taxon>Sphingomonadaceae</taxon>
        <taxon>Sphingomonas</taxon>
    </lineage>
</organism>
<dbReference type="PANTHER" id="PTHR48078:SF6">
    <property type="entry name" value="L-THREONINE DEHYDRATASE CATABOLIC TDCB"/>
    <property type="match status" value="1"/>
</dbReference>
<dbReference type="Gene3D" id="3.40.50.1100">
    <property type="match status" value="2"/>
</dbReference>
<dbReference type="PROSITE" id="PS51671">
    <property type="entry name" value="ACT"/>
    <property type="match status" value="1"/>
</dbReference>
<dbReference type="InterPro" id="IPR002912">
    <property type="entry name" value="ACT_dom"/>
</dbReference>
<reference evidence="6 7" key="1">
    <citation type="journal article" date="2015" name="Int. J. Syst. Evol. Microbiol.">
        <title>Sphingomonas hengshuiensis sp. nov., isolated from lake wetland.</title>
        <authorList>
            <person name="Wei S."/>
            <person name="Wang T."/>
            <person name="Liu H."/>
            <person name="Zhang C."/>
            <person name="Guo J."/>
            <person name="Wang Q."/>
            <person name="Liang K."/>
            <person name="Zhang Z."/>
        </authorList>
    </citation>
    <scope>NUCLEOTIDE SEQUENCE [LARGE SCALE GENOMIC DNA]</scope>
    <source>
        <strain evidence="6 7">WHSC-8</strain>
    </source>
</reference>
<evidence type="ECO:0000256" key="4">
    <source>
        <dbReference type="ARBA" id="ARBA00023239"/>
    </source>
</evidence>
<dbReference type="OrthoDB" id="9811476at2"/>
<name>A0A7U4JAR6_9SPHN</name>
<dbReference type="CDD" id="cd01562">
    <property type="entry name" value="Thr-dehyd"/>
    <property type="match status" value="1"/>
</dbReference>
<reference evidence="6 7" key="2">
    <citation type="submission" date="2015-02" db="EMBL/GenBank/DDBJ databases">
        <title>The complete genome of Sphingomonas hengshuiensis sp. WHSC-8 isolated from soil of Hengshui Lake.</title>
        <authorList>
            <person name="Wei S."/>
            <person name="Guo J."/>
            <person name="Su C."/>
            <person name="Wu R."/>
            <person name="Zhang Z."/>
            <person name="Liang K."/>
            <person name="Li H."/>
            <person name="Wang T."/>
            <person name="Liu H."/>
            <person name="Zhang C."/>
            <person name="Li Z."/>
            <person name="Wang Q."/>
            <person name="Meng J."/>
        </authorList>
    </citation>
    <scope>NUCLEOTIDE SEQUENCE [LARGE SCALE GENOMIC DNA]</scope>
    <source>
        <strain evidence="6 7">WHSC-8</strain>
    </source>
</reference>
<dbReference type="GO" id="GO:0009097">
    <property type="term" value="P:isoleucine biosynthetic process"/>
    <property type="evidence" value="ECO:0007669"/>
    <property type="project" value="TreeGrafter"/>
</dbReference>
<evidence type="ECO:0000256" key="2">
    <source>
        <dbReference type="ARBA" id="ARBA00010869"/>
    </source>
</evidence>
<feature type="domain" description="ACT" evidence="5">
    <location>
        <begin position="330"/>
        <end position="408"/>
    </location>
</feature>
<sequence>MTAPLVTIDDVQAAAARLSGQVADTPFLPSQTLSQLTGAEIWLKFENLQYTGSFKQRGALNTLLLLTPEQRAAGVIAVSAGNHAQGVAYHAGRLGVPATIVMPVGTPAVKASRTRALGAEVILAGRDFAEASAALPALMAERGATLIHPFDDDRVIAGQGTVALEMLRDQPDLDAMVIAVGGGGLISGVGAVVHGSARRPELIGVQSALFPSMAAATGRWGQGVPGGATIAEGIAVAVPGTRTRAHVDALVDDIAVVDEARIETAITLLLQIEKTLAEGAGAAGLAAVLADPARFRGRRVGLILCGGNIDNRLLSAILRRQQLREGTILRLVAQLPDTSGSLGRLCSAIGEMGGNINTVVHDRTLMSIDAKTTQVAVEFELADPELQPPLRAHLEREGFAFALEAVGG</sequence>
<dbReference type="InterPro" id="IPR044561">
    <property type="entry name" value="ACT_ThrD-II-like"/>
</dbReference>
<keyword evidence="7" id="KW-1185">Reference proteome</keyword>
<dbReference type="CDD" id="cd04886">
    <property type="entry name" value="ACT_ThrD-II-like"/>
    <property type="match status" value="1"/>
</dbReference>
<proteinExistence type="inferred from homology"/>
<dbReference type="EMBL" id="CP010836">
    <property type="protein sequence ID" value="AJP73382.1"/>
    <property type="molecule type" value="Genomic_DNA"/>
</dbReference>
<keyword evidence="4" id="KW-0456">Lyase</keyword>
<dbReference type="Pfam" id="PF00291">
    <property type="entry name" value="PALP"/>
    <property type="match status" value="1"/>
</dbReference>
<dbReference type="KEGG" id="sphi:TS85_18650"/>
<keyword evidence="3" id="KW-0663">Pyridoxal phosphate</keyword>
<dbReference type="GO" id="GO:0006565">
    <property type="term" value="P:L-serine catabolic process"/>
    <property type="evidence" value="ECO:0007669"/>
    <property type="project" value="TreeGrafter"/>
</dbReference>
<dbReference type="PANTHER" id="PTHR48078">
    <property type="entry name" value="THREONINE DEHYDRATASE, MITOCHONDRIAL-RELATED"/>
    <property type="match status" value="1"/>
</dbReference>
<comment type="similarity">
    <text evidence="2">Belongs to the serine/threonine dehydratase family.</text>
</comment>
<evidence type="ECO:0000259" key="5">
    <source>
        <dbReference type="PROSITE" id="PS51671"/>
    </source>
</evidence>
<dbReference type="AlphaFoldDB" id="A0A7U4JAR6"/>
<evidence type="ECO:0000256" key="3">
    <source>
        <dbReference type="ARBA" id="ARBA00022898"/>
    </source>
</evidence>
<dbReference type="InterPro" id="IPR050147">
    <property type="entry name" value="Ser/Thr_Dehydratase"/>
</dbReference>
<dbReference type="NCBIfam" id="NF005600">
    <property type="entry name" value="PRK07334.1"/>
    <property type="match status" value="1"/>
</dbReference>
<dbReference type="Proteomes" id="UP000032300">
    <property type="component" value="Chromosome"/>
</dbReference>
<dbReference type="InterPro" id="IPR036052">
    <property type="entry name" value="TrpB-like_PALP_sf"/>
</dbReference>